<protein>
    <submittedName>
        <fullName evidence="1">DUF1848 domain-containing protein</fullName>
    </submittedName>
</protein>
<dbReference type="Pfam" id="PF08902">
    <property type="entry name" value="DUF1848"/>
    <property type="match status" value="1"/>
</dbReference>
<sequence length="317" mass="36688">MTWKKTNITIDGQTMEVPAPDIISASRCTDIPAFYADWFFQRLETGYSVWQNPFNGKRSYISYQNTRFIVFWSKNPKPLLPYLPYLKEKGIGCYIQFTLNDYEKDDLETGVPPLRERIETFKRLSCALGKEAVIWRFDPLILTDRITTRLLLEKIERIGTETHDYTEKLVFSFADISNYKKVKANMTRSGIPYREWDEKNMEELAEKLSRLNQEKGWHLDLATCGEPIDLGKYKISHNRCIDGDLIARLTSNSDLIRNYKKDPGQRPMCGCVAAKDIGQYNTCPHLCEYCYANSSKKTALANWKAHQQNPMAETITG</sequence>
<organism evidence="1 2">
    <name type="scientific">Candidatus Parabacteroides intestinipullorum</name>
    <dbReference type="NCBI Taxonomy" id="2838723"/>
    <lineage>
        <taxon>Bacteria</taxon>
        <taxon>Pseudomonadati</taxon>
        <taxon>Bacteroidota</taxon>
        <taxon>Bacteroidia</taxon>
        <taxon>Bacteroidales</taxon>
        <taxon>Tannerellaceae</taxon>
        <taxon>Parabacteroides</taxon>
    </lineage>
</organism>
<comment type="caution">
    <text evidence="1">The sequence shown here is derived from an EMBL/GenBank/DDBJ whole genome shotgun (WGS) entry which is preliminary data.</text>
</comment>
<gene>
    <name evidence="1" type="ORF">H9977_12655</name>
</gene>
<name>A0A9D1XAD8_9BACT</name>
<dbReference type="AlphaFoldDB" id="A0A9D1XAD8"/>
<dbReference type="Proteomes" id="UP000886740">
    <property type="component" value="Unassembled WGS sequence"/>
</dbReference>
<dbReference type="InterPro" id="IPR014998">
    <property type="entry name" value="DUF1848"/>
</dbReference>
<reference evidence="1" key="2">
    <citation type="submission" date="2021-04" db="EMBL/GenBank/DDBJ databases">
        <authorList>
            <person name="Gilroy R."/>
        </authorList>
    </citation>
    <scope>NUCLEOTIDE SEQUENCE</scope>
    <source>
        <strain evidence="1">ChiGjej6B6-14162</strain>
    </source>
</reference>
<evidence type="ECO:0000313" key="2">
    <source>
        <dbReference type="Proteomes" id="UP000886740"/>
    </source>
</evidence>
<accession>A0A9D1XAD8</accession>
<proteinExistence type="predicted"/>
<dbReference type="EMBL" id="DXEL01000085">
    <property type="protein sequence ID" value="HIX75864.1"/>
    <property type="molecule type" value="Genomic_DNA"/>
</dbReference>
<evidence type="ECO:0000313" key="1">
    <source>
        <dbReference type="EMBL" id="HIX75864.1"/>
    </source>
</evidence>
<reference evidence="1" key="1">
    <citation type="journal article" date="2021" name="PeerJ">
        <title>Extensive microbial diversity within the chicken gut microbiome revealed by metagenomics and culture.</title>
        <authorList>
            <person name="Gilroy R."/>
            <person name="Ravi A."/>
            <person name="Getino M."/>
            <person name="Pursley I."/>
            <person name="Horton D.L."/>
            <person name="Alikhan N.F."/>
            <person name="Baker D."/>
            <person name="Gharbi K."/>
            <person name="Hall N."/>
            <person name="Watson M."/>
            <person name="Adriaenssens E.M."/>
            <person name="Foster-Nyarko E."/>
            <person name="Jarju S."/>
            <person name="Secka A."/>
            <person name="Antonio M."/>
            <person name="Oren A."/>
            <person name="Chaudhuri R.R."/>
            <person name="La Ragione R."/>
            <person name="Hildebrand F."/>
            <person name="Pallen M.J."/>
        </authorList>
    </citation>
    <scope>NUCLEOTIDE SEQUENCE</scope>
    <source>
        <strain evidence="1">ChiGjej6B6-14162</strain>
    </source>
</reference>